<proteinExistence type="predicted"/>
<accession>A0AAV1TB33</accession>
<feature type="coiled-coil region" evidence="1">
    <location>
        <begin position="336"/>
        <end position="363"/>
    </location>
</feature>
<gene>
    <name evidence="3" type="ORF">PM001_LOCUS4373</name>
</gene>
<evidence type="ECO:0000313" key="4">
    <source>
        <dbReference type="Proteomes" id="UP001162060"/>
    </source>
</evidence>
<dbReference type="EMBL" id="CAKLBY020000037">
    <property type="protein sequence ID" value="CAK7911483.1"/>
    <property type="molecule type" value="Genomic_DNA"/>
</dbReference>
<dbReference type="AlphaFoldDB" id="A0AAV1TB33"/>
<feature type="compositionally biased region" description="Low complexity" evidence="2">
    <location>
        <begin position="479"/>
        <end position="496"/>
    </location>
</feature>
<evidence type="ECO:0000313" key="3">
    <source>
        <dbReference type="EMBL" id="CAK7911483.1"/>
    </source>
</evidence>
<feature type="compositionally biased region" description="Polar residues" evidence="2">
    <location>
        <begin position="439"/>
        <end position="462"/>
    </location>
</feature>
<dbReference type="Gene3D" id="1.10.287.1490">
    <property type="match status" value="1"/>
</dbReference>
<evidence type="ECO:0000256" key="1">
    <source>
        <dbReference type="SAM" id="Coils"/>
    </source>
</evidence>
<name>A0AAV1TB33_9STRA</name>
<feature type="compositionally biased region" description="Low complexity" evidence="2">
    <location>
        <begin position="529"/>
        <end position="543"/>
    </location>
</feature>
<feature type="region of interest" description="Disordered" evidence="2">
    <location>
        <begin position="591"/>
        <end position="631"/>
    </location>
</feature>
<keyword evidence="1" id="KW-0175">Coiled coil</keyword>
<feature type="coiled-coil region" evidence="1">
    <location>
        <begin position="256"/>
        <end position="290"/>
    </location>
</feature>
<reference evidence="3" key="1">
    <citation type="submission" date="2024-01" db="EMBL/GenBank/DDBJ databases">
        <authorList>
            <person name="Webb A."/>
        </authorList>
    </citation>
    <scope>NUCLEOTIDE SEQUENCE</scope>
    <source>
        <strain evidence="3">Pm1</strain>
    </source>
</reference>
<feature type="compositionally biased region" description="Low complexity" evidence="2">
    <location>
        <begin position="34"/>
        <end position="59"/>
    </location>
</feature>
<feature type="region of interest" description="Disordered" evidence="2">
    <location>
        <begin position="395"/>
        <end position="543"/>
    </location>
</feature>
<sequence>MFLSPDRDMSPGSPDLGGHTPAVPDRPGSPRHLGPTGSPTIPTGSPDRQPTRPSSPSRDSPSRSPDRGWYAPIVPDQHESLSNPRSVGSLSTAAELSDRSSEPFPLPTPPAAPDASRSDIPAANESRERSAPAVGVTGFVPRVSADDVRLTMATISYLWDREATFCSQADTIHALQQSYRDAVVRGDRLQDELDSLYRSAAPFVSFVQLRYDWMQGRYVDAVHSLSDCHRALRTYRDQSEEIRRLRTLICANDEAQGNLERQVDALRAQLHSLQAELNSLRQQRDQLTMDKSFLHIDFLHLKEQLAQSQEEIADGLSSISDLMQQVDGLTPLEGQLALSQAENANLRRQLAEHLEIYDQLQVVEHDRDQAIAEHRALLDTLNSAILGSRSSALIARSTPKSATPVGSPPAPTTPGSRSLARRSRSRSSGPPAKRRRIQPRSQSSDSSTARVASRLLSLNPSIPLNKLPGLAPPEPPPNSSCSPLSSAASGTGSGSEELTESDSSSDDLTRAALSQSRSASRRQPRSDARSSTPNPSPAARVVPASPAATALAQALLRSPSPDVPEPRYLSYPSTPVAAVPVVEIQDDGGVEDVEVSPTGETHSETGSVSPPPESTALSDRHSSDSENSITLPARQVANRVFSSVDFDNLPPLQQPRDRWIPNYLAPSRRVASEIAPWSVSRIAMVCVRTMTIELLFHHYSKPRNFLFPFYNHGRAPPTGTWASGLISRQHIEALYALAPWDNIIVPVNPISFTMTGWYRDMGHRYLELESTHRQALWESTHAFPIPPAQRRSERFMQTFWRQRKQRRSRFGARWKNFLKMILSGMIAGHCDLDILLDPFFLHYPRPHEDRVWYPGLGHSNDPADLLEALDMADQEDPWRNQFRNAYWDHPGSQIPRLQDKFKPAPSS</sequence>
<feature type="compositionally biased region" description="Polar residues" evidence="2">
    <location>
        <begin position="598"/>
        <end position="608"/>
    </location>
</feature>
<comment type="caution">
    <text evidence="3">The sequence shown here is derived from an EMBL/GenBank/DDBJ whole genome shotgun (WGS) entry which is preliminary data.</text>
</comment>
<feature type="region of interest" description="Disordered" evidence="2">
    <location>
        <begin position="1"/>
        <end position="132"/>
    </location>
</feature>
<evidence type="ECO:0000256" key="2">
    <source>
        <dbReference type="SAM" id="MobiDB-lite"/>
    </source>
</evidence>
<organism evidence="3 4">
    <name type="scientific">Peronospora matthiolae</name>
    <dbReference type="NCBI Taxonomy" id="2874970"/>
    <lineage>
        <taxon>Eukaryota</taxon>
        <taxon>Sar</taxon>
        <taxon>Stramenopiles</taxon>
        <taxon>Oomycota</taxon>
        <taxon>Peronosporomycetes</taxon>
        <taxon>Peronosporales</taxon>
        <taxon>Peronosporaceae</taxon>
        <taxon>Peronospora</taxon>
    </lineage>
</organism>
<feature type="compositionally biased region" description="Polar residues" evidence="2">
    <location>
        <begin position="80"/>
        <end position="94"/>
    </location>
</feature>
<protein>
    <submittedName>
        <fullName evidence="3">Uncharacterized protein</fullName>
    </submittedName>
</protein>
<dbReference type="Proteomes" id="UP001162060">
    <property type="component" value="Unassembled WGS sequence"/>
</dbReference>